<reference evidence="2" key="1">
    <citation type="submission" date="2019-09" db="EMBL/GenBank/DDBJ databases">
        <title>Draft genome information of white flower Hibiscus syriacus.</title>
        <authorList>
            <person name="Kim Y.-M."/>
        </authorList>
    </citation>
    <scope>NUCLEOTIDE SEQUENCE [LARGE SCALE GENOMIC DNA]</scope>
    <source>
        <strain evidence="2">YM2019G1</strain>
    </source>
</reference>
<keyword evidence="2" id="KW-0378">Hydrolase</keyword>
<dbReference type="PANTHER" id="PTHR31953">
    <property type="entry name" value="BETA-FRUCTOFURANOSIDASE, INSOLUBLE ISOENZYME CWINV1-RELATED"/>
    <property type="match status" value="1"/>
</dbReference>
<evidence type="ECO:0000313" key="2">
    <source>
        <dbReference type="EMBL" id="KAE8667122.1"/>
    </source>
</evidence>
<sequence length="131" mass="13994">MAIPEIHNLRSNHVSLTNKTLKGGSVIEISNITAAHADVDVSFEIANLDKAEVLKPSRPQLLCSQKGVLVKGRLGPFGLLVLASDDLKENTAIDHSVVESFGGGGKVCITSRVYPTSAINKAAHLWDKLKP</sequence>
<gene>
    <name evidence="2" type="ORF">F3Y22_tig00112443pilonHSYRG00040</name>
</gene>
<dbReference type="Proteomes" id="UP000436088">
    <property type="component" value="Unassembled WGS sequence"/>
</dbReference>
<feature type="domain" description="Glycosyl hydrolase family 32 C-terminal" evidence="1">
    <location>
        <begin position="92"/>
        <end position="125"/>
    </location>
</feature>
<dbReference type="InterPro" id="IPR013320">
    <property type="entry name" value="ConA-like_dom_sf"/>
</dbReference>
<dbReference type="Gene3D" id="2.60.120.560">
    <property type="entry name" value="Exo-inulinase, domain 1"/>
    <property type="match status" value="2"/>
</dbReference>
<dbReference type="InterPro" id="IPR013189">
    <property type="entry name" value="Glyco_hydro_32_C"/>
</dbReference>
<dbReference type="AlphaFoldDB" id="A0A6A2WYH7"/>
<accession>A0A6A2WYH7</accession>
<dbReference type="SUPFAM" id="SSF49899">
    <property type="entry name" value="Concanavalin A-like lectins/glucanases"/>
    <property type="match status" value="1"/>
</dbReference>
<comment type="caution">
    <text evidence="2">The sequence shown here is derived from an EMBL/GenBank/DDBJ whole genome shotgun (WGS) entry which is preliminary data.</text>
</comment>
<protein>
    <submittedName>
        <fullName evidence="2">Glycosyl hydrolases family 32 protein isoform 2</fullName>
    </submittedName>
</protein>
<dbReference type="InterPro" id="IPR050551">
    <property type="entry name" value="Fructan_Metab_Enzymes"/>
</dbReference>
<proteinExistence type="predicted"/>
<keyword evidence="3" id="KW-1185">Reference proteome</keyword>
<dbReference type="Pfam" id="PF08244">
    <property type="entry name" value="Glyco_hydro_32C"/>
    <property type="match status" value="1"/>
</dbReference>
<organism evidence="2 3">
    <name type="scientific">Hibiscus syriacus</name>
    <name type="common">Rose of Sharon</name>
    <dbReference type="NCBI Taxonomy" id="106335"/>
    <lineage>
        <taxon>Eukaryota</taxon>
        <taxon>Viridiplantae</taxon>
        <taxon>Streptophyta</taxon>
        <taxon>Embryophyta</taxon>
        <taxon>Tracheophyta</taxon>
        <taxon>Spermatophyta</taxon>
        <taxon>Magnoliopsida</taxon>
        <taxon>eudicotyledons</taxon>
        <taxon>Gunneridae</taxon>
        <taxon>Pentapetalae</taxon>
        <taxon>rosids</taxon>
        <taxon>malvids</taxon>
        <taxon>Malvales</taxon>
        <taxon>Malvaceae</taxon>
        <taxon>Malvoideae</taxon>
        <taxon>Hibiscus</taxon>
    </lineage>
</organism>
<evidence type="ECO:0000313" key="3">
    <source>
        <dbReference type="Proteomes" id="UP000436088"/>
    </source>
</evidence>
<dbReference type="GO" id="GO:0016787">
    <property type="term" value="F:hydrolase activity"/>
    <property type="evidence" value="ECO:0007669"/>
    <property type="project" value="UniProtKB-KW"/>
</dbReference>
<dbReference type="EMBL" id="VEPZ02001581">
    <property type="protein sequence ID" value="KAE8667122.1"/>
    <property type="molecule type" value="Genomic_DNA"/>
</dbReference>
<name>A0A6A2WYH7_HIBSY</name>
<evidence type="ECO:0000259" key="1">
    <source>
        <dbReference type="Pfam" id="PF08244"/>
    </source>
</evidence>